<keyword evidence="9" id="KW-0460">Magnesium</keyword>
<evidence type="ECO:0000256" key="3">
    <source>
        <dbReference type="ARBA" id="ARBA00023134"/>
    </source>
</evidence>
<reference evidence="12" key="2">
    <citation type="journal article" date="2007" name="PLoS Biol.">
        <title>Survey sequencing and comparative analysis of the elephant shark (Callorhinchus milii) genome.</title>
        <authorList>
            <person name="Venkatesh B."/>
            <person name="Kirkness E.F."/>
            <person name="Loh Y.H."/>
            <person name="Halpern A.L."/>
            <person name="Lee A.P."/>
            <person name="Johnson J."/>
            <person name="Dandona N."/>
            <person name="Viswanathan L.D."/>
            <person name="Tay A."/>
            <person name="Venter J.C."/>
            <person name="Strausberg R.L."/>
            <person name="Brenner S."/>
        </authorList>
    </citation>
    <scope>NUCLEOTIDE SEQUENCE [LARGE SCALE GENOMIC DNA]</scope>
</reference>
<evidence type="ECO:0000256" key="4">
    <source>
        <dbReference type="ARBA" id="ARBA00054077"/>
    </source>
</evidence>
<dbReference type="Ensembl" id="ENSCMIT00000004899.1">
    <property type="protein sequence ID" value="ENSCMIP00000004723.1"/>
    <property type="gene ID" value="ENSCMIG00000002794.1"/>
</dbReference>
<dbReference type="InterPro" id="IPR005225">
    <property type="entry name" value="Small_GTP-bd"/>
</dbReference>
<dbReference type="PRINTS" id="PR00328">
    <property type="entry name" value="SAR1GTPBP"/>
</dbReference>
<feature type="binding site" evidence="9">
    <location>
        <position position="38"/>
    </location>
    <ligand>
        <name>Mg(2+)</name>
        <dbReference type="ChEBI" id="CHEBI:18420"/>
    </ligand>
</feature>
<feature type="binding site" evidence="8">
    <location>
        <begin position="31"/>
        <end position="38"/>
    </location>
    <ligand>
        <name>GTP</name>
        <dbReference type="ChEBI" id="CHEBI:37565"/>
    </ligand>
</feature>
<dbReference type="NCBIfam" id="TIGR00231">
    <property type="entry name" value="small_GTP"/>
    <property type="match status" value="1"/>
</dbReference>
<reference evidence="12" key="3">
    <citation type="journal article" date="2014" name="Nature">
        <title>Elephant shark genome provides unique insights into gnathostome evolution.</title>
        <authorList>
            <consortium name="International Elephant Shark Genome Sequencing Consortium"/>
            <person name="Venkatesh B."/>
            <person name="Lee A.P."/>
            <person name="Ravi V."/>
            <person name="Maurya A.K."/>
            <person name="Lian M.M."/>
            <person name="Swann J.B."/>
            <person name="Ohta Y."/>
            <person name="Flajnik M.F."/>
            <person name="Sutoh Y."/>
            <person name="Kasahara M."/>
            <person name="Hoon S."/>
            <person name="Gangu V."/>
            <person name="Roy S.W."/>
            <person name="Irimia M."/>
            <person name="Korzh V."/>
            <person name="Kondrychyn I."/>
            <person name="Lim Z.W."/>
            <person name="Tay B.H."/>
            <person name="Tohari S."/>
            <person name="Kong K.W."/>
            <person name="Ho S."/>
            <person name="Lorente-Galdos B."/>
            <person name="Quilez J."/>
            <person name="Marques-Bonet T."/>
            <person name="Raney B.J."/>
            <person name="Ingham P.W."/>
            <person name="Tay A."/>
            <person name="Hillier L.W."/>
            <person name="Minx P."/>
            <person name="Boehm T."/>
            <person name="Wilson R.K."/>
            <person name="Brenner S."/>
            <person name="Warren W.C."/>
        </authorList>
    </citation>
    <scope>NUCLEOTIDE SEQUENCE [LARGE SCALE GENOMIC DNA]</scope>
</reference>
<dbReference type="InterPro" id="IPR006689">
    <property type="entry name" value="Small_GTPase_ARF/SAR"/>
</dbReference>
<evidence type="ECO:0000256" key="9">
    <source>
        <dbReference type="PIRSR" id="PIRSR606689-2"/>
    </source>
</evidence>
<protein>
    <recommendedName>
        <fullName evidence="6">ADP-ribosylation factor-like protein 14</fullName>
    </recommendedName>
    <alternativeName>
        <fullName evidence="7">ADP-ribosylation factor 7</fullName>
    </alternativeName>
</protein>
<evidence type="ECO:0000256" key="5">
    <source>
        <dbReference type="ARBA" id="ARBA00061881"/>
    </source>
</evidence>
<dbReference type="InterPro" id="IPR027417">
    <property type="entry name" value="P-loop_NTPase"/>
</dbReference>
<dbReference type="SUPFAM" id="SSF52540">
    <property type="entry name" value="P-loop containing nucleoside triphosphate hydrolases"/>
    <property type="match status" value="1"/>
</dbReference>
<dbReference type="OMA" id="ARTWTIM"/>
<feature type="binding site" evidence="8">
    <location>
        <begin position="134"/>
        <end position="137"/>
    </location>
    <ligand>
        <name>GTP</name>
        <dbReference type="ChEBI" id="CHEBI:37565"/>
    </ligand>
</feature>
<dbReference type="STRING" id="7868.ENSCMIP00000004723"/>
<dbReference type="GO" id="GO:0003924">
    <property type="term" value="F:GTPase activity"/>
    <property type="evidence" value="ECO:0007669"/>
    <property type="project" value="InterPro"/>
</dbReference>
<sequence>ECHEWKGSFSKPFNLLKRLGVLFQSRILMLGLDYAGKSTLLYRLKLNERMQTSPTVGFNVETMGAGKKDSATIWDVGGQDQLRAHWKDYLEGTDGLIFVVDGSDRTRLGVAGKELRRVLNHTHLTGVPFLVIANKQDLPRTVALQEIMDTLRLKRWHDREWDIRACSAHTGEGIAQTSGNSVQRVSSTIYLTSV</sequence>
<dbReference type="Gene3D" id="3.40.50.300">
    <property type="entry name" value="P-loop containing nucleotide triphosphate hydrolases"/>
    <property type="match status" value="1"/>
</dbReference>
<keyword evidence="9" id="KW-0479">Metal-binding</keyword>
<dbReference type="AlphaFoldDB" id="A0A4W3GLN0"/>
<evidence type="ECO:0000256" key="10">
    <source>
        <dbReference type="RuleBase" id="RU003925"/>
    </source>
</evidence>
<dbReference type="GO" id="GO:0046872">
    <property type="term" value="F:metal ion binding"/>
    <property type="evidence" value="ECO:0007669"/>
    <property type="project" value="UniProtKB-KW"/>
</dbReference>
<comment type="function">
    <text evidence="4">GTPase that recruits MYO1E to MHC class II-containing vesicles via the effector protein ARL14EP and hence controls the movement of these vesicles along the actin cytoskeleton in dendritic cells.</text>
</comment>
<feature type="binding site" evidence="9">
    <location>
        <position position="55"/>
    </location>
    <ligand>
        <name>Mg(2+)</name>
        <dbReference type="ChEBI" id="CHEBI:18420"/>
    </ligand>
</feature>
<keyword evidence="2 8" id="KW-0547">Nucleotide-binding</keyword>
<evidence type="ECO:0000256" key="1">
    <source>
        <dbReference type="ARBA" id="ARBA00010290"/>
    </source>
</evidence>
<evidence type="ECO:0000256" key="7">
    <source>
        <dbReference type="ARBA" id="ARBA00077764"/>
    </source>
</evidence>
<dbReference type="SMART" id="SM00178">
    <property type="entry name" value="SAR"/>
    <property type="match status" value="1"/>
</dbReference>
<proteinExistence type="inferred from homology"/>
<accession>A0A4W3GLN0</accession>
<dbReference type="Proteomes" id="UP000314986">
    <property type="component" value="Unassembled WGS sequence"/>
</dbReference>
<dbReference type="InParanoid" id="A0A4W3GLN0"/>
<evidence type="ECO:0000313" key="11">
    <source>
        <dbReference type="Ensembl" id="ENSCMIP00000004723.1"/>
    </source>
</evidence>
<evidence type="ECO:0000256" key="8">
    <source>
        <dbReference type="PIRSR" id="PIRSR606689-1"/>
    </source>
</evidence>
<dbReference type="PROSITE" id="PS51417">
    <property type="entry name" value="ARF"/>
    <property type="match status" value="1"/>
</dbReference>
<dbReference type="Pfam" id="PF00025">
    <property type="entry name" value="Arf"/>
    <property type="match status" value="1"/>
</dbReference>
<comment type="subunit">
    <text evidence="5">Interacts with ARL14EP.</text>
</comment>
<reference evidence="11" key="5">
    <citation type="submission" date="2025-09" db="UniProtKB">
        <authorList>
            <consortium name="Ensembl"/>
        </authorList>
    </citation>
    <scope>IDENTIFICATION</scope>
</reference>
<dbReference type="InterPro" id="IPR024156">
    <property type="entry name" value="Small_GTPase_ARF"/>
</dbReference>
<keyword evidence="3 8" id="KW-0342">GTP-binding</keyword>
<reference evidence="12" key="1">
    <citation type="journal article" date="2006" name="Science">
        <title>Ancient noncoding elements conserved in the human genome.</title>
        <authorList>
            <person name="Venkatesh B."/>
            <person name="Kirkness E.F."/>
            <person name="Loh Y.H."/>
            <person name="Halpern A.L."/>
            <person name="Lee A.P."/>
            <person name="Johnson J."/>
            <person name="Dandona N."/>
            <person name="Viswanathan L.D."/>
            <person name="Tay A."/>
            <person name="Venter J.C."/>
            <person name="Strausberg R.L."/>
            <person name="Brenner S."/>
        </authorList>
    </citation>
    <scope>NUCLEOTIDE SEQUENCE [LARGE SCALE GENOMIC DNA]</scope>
</reference>
<dbReference type="FunFam" id="3.40.50.300:FF:000412">
    <property type="entry name" value="ADP-ribosylation factor 1"/>
    <property type="match status" value="1"/>
</dbReference>
<keyword evidence="12" id="KW-1185">Reference proteome</keyword>
<evidence type="ECO:0000256" key="6">
    <source>
        <dbReference type="ARBA" id="ARBA00072405"/>
    </source>
</evidence>
<dbReference type="GeneTree" id="ENSGT00940000162731"/>
<organism evidence="11 12">
    <name type="scientific">Callorhinchus milii</name>
    <name type="common">Ghost shark</name>
    <dbReference type="NCBI Taxonomy" id="7868"/>
    <lineage>
        <taxon>Eukaryota</taxon>
        <taxon>Metazoa</taxon>
        <taxon>Chordata</taxon>
        <taxon>Craniata</taxon>
        <taxon>Vertebrata</taxon>
        <taxon>Chondrichthyes</taxon>
        <taxon>Holocephali</taxon>
        <taxon>Chimaeriformes</taxon>
        <taxon>Callorhinchidae</taxon>
        <taxon>Callorhinchus</taxon>
    </lineage>
</organism>
<evidence type="ECO:0000313" key="12">
    <source>
        <dbReference type="Proteomes" id="UP000314986"/>
    </source>
</evidence>
<comment type="similarity">
    <text evidence="1 10">Belongs to the small GTPase superfamily. Arf family.</text>
</comment>
<dbReference type="SMART" id="SM00177">
    <property type="entry name" value="ARF"/>
    <property type="match status" value="1"/>
</dbReference>
<dbReference type="GO" id="GO:0030010">
    <property type="term" value="P:establishment of cell polarity"/>
    <property type="evidence" value="ECO:0007669"/>
    <property type="project" value="UniProtKB-ARBA"/>
</dbReference>
<dbReference type="GO" id="GO:0005525">
    <property type="term" value="F:GTP binding"/>
    <property type="evidence" value="ECO:0007669"/>
    <property type="project" value="UniProtKB-KW"/>
</dbReference>
<evidence type="ECO:0000256" key="2">
    <source>
        <dbReference type="ARBA" id="ARBA00022741"/>
    </source>
</evidence>
<feature type="binding site" evidence="8">
    <location>
        <position position="78"/>
    </location>
    <ligand>
        <name>GTP</name>
        <dbReference type="ChEBI" id="CHEBI:37565"/>
    </ligand>
</feature>
<dbReference type="PANTHER" id="PTHR11711">
    <property type="entry name" value="ADP RIBOSYLATION FACTOR-RELATED"/>
    <property type="match status" value="1"/>
</dbReference>
<name>A0A4W3GLN0_CALMI</name>
<dbReference type="SMART" id="SM00175">
    <property type="entry name" value="RAB"/>
    <property type="match status" value="1"/>
</dbReference>
<reference evidence="11" key="4">
    <citation type="submission" date="2025-08" db="UniProtKB">
        <authorList>
            <consortium name="Ensembl"/>
        </authorList>
    </citation>
    <scope>IDENTIFICATION</scope>
</reference>